<organism evidence="1 2">
    <name type="scientific">Pedobacter xixiisoli</name>
    <dbReference type="NCBI Taxonomy" id="1476464"/>
    <lineage>
        <taxon>Bacteria</taxon>
        <taxon>Pseudomonadati</taxon>
        <taxon>Bacteroidota</taxon>
        <taxon>Sphingobacteriia</taxon>
        <taxon>Sphingobacteriales</taxon>
        <taxon>Sphingobacteriaceae</taxon>
        <taxon>Pedobacter</taxon>
    </lineage>
</organism>
<sequence length="172" mass="20084">MKFVVFEKQSFKFFGSDSPAVYFKSALVPRLRAFHFHRVYFTAAPLVASSVPANRLHIYIKVGRITPLIVFHFHRFYLTEELLLTRYSDSPSNLRSANFRSLVFRIAKISQTTFFERKISNREFFATFCGQKVGAQRPRAKKTFKCKLHIVYCLNRIHIILNNSSMLLSTFS</sequence>
<evidence type="ECO:0000313" key="2">
    <source>
        <dbReference type="Proteomes" id="UP000219281"/>
    </source>
</evidence>
<name>A0A286ACG3_9SPHI</name>
<reference evidence="2" key="1">
    <citation type="submission" date="2017-09" db="EMBL/GenBank/DDBJ databases">
        <authorList>
            <person name="Varghese N."/>
            <person name="Submissions S."/>
        </authorList>
    </citation>
    <scope>NUCLEOTIDE SEQUENCE [LARGE SCALE GENOMIC DNA]</scope>
    <source>
        <strain evidence="2">CGMCC 1.12803</strain>
    </source>
</reference>
<gene>
    <name evidence="1" type="ORF">SAMN06297358_3297</name>
</gene>
<keyword evidence="2" id="KW-1185">Reference proteome</keyword>
<dbReference type="AlphaFoldDB" id="A0A286ACG3"/>
<dbReference type="Proteomes" id="UP000219281">
    <property type="component" value="Unassembled WGS sequence"/>
</dbReference>
<evidence type="ECO:0000313" key="1">
    <source>
        <dbReference type="EMBL" id="SOD19593.1"/>
    </source>
</evidence>
<proteinExistence type="predicted"/>
<accession>A0A286ACG3</accession>
<protein>
    <submittedName>
        <fullName evidence="1">Uncharacterized protein</fullName>
    </submittedName>
</protein>
<dbReference type="EMBL" id="OCMT01000004">
    <property type="protein sequence ID" value="SOD19593.1"/>
    <property type="molecule type" value="Genomic_DNA"/>
</dbReference>